<evidence type="ECO:0000256" key="3">
    <source>
        <dbReference type="ARBA" id="ARBA00022723"/>
    </source>
</evidence>
<dbReference type="PANTHER" id="PTHR32439:SF9">
    <property type="entry name" value="BLR3264 PROTEIN"/>
    <property type="match status" value="1"/>
</dbReference>
<keyword evidence="3" id="KW-0479">Metal-binding</keyword>
<dbReference type="EMBL" id="JAIVFL010000001">
    <property type="protein sequence ID" value="MCI4675824.1"/>
    <property type="molecule type" value="Genomic_DNA"/>
</dbReference>
<sequence>MSPRLQRDPEAAEQILGRTRRDLCPGVSRPWVADDGLMVRLRLVGGRLPVEVLGRLMDISQQHADGHLYLTTRANLQIRGLPEINGTLPPAVVTALAATGLIPSTTHELVRNILVSPQSGIAGGRANLRSVASCLDAALRADPALALLPGRFLFTLDDGRGDMLDRLTGTGRRGTDLGLVVLTETDVQLRIGDHWGEVVRLDEAALHLAGLAAAFVNARGPATSAPWHLRELVAPLRQPIVADPRVPVPTPPLAYGAVSGGEHVSVRDGVLTPELARTLLATIIPSTGSEAGAEVIVTPWHGIFVPHIEEAAQ</sequence>
<keyword evidence="2" id="KW-0349">Heme</keyword>
<dbReference type="Proteomes" id="UP001139068">
    <property type="component" value="Unassembled WGS sequence"/>
</dbReference>
<gene>
    <name evidence="8" type="ORF">K9U37_13425</name>
</gene>
<keyword evidence="6" id="KW-0411">Iron-sulfur</keyword>
<dbReference type="PANTHER" id="PTHR32439">
    <property type="entry name" value="FERREDOXIN--NITRITE REDUCTASE, CHLOROPLASTIC"/>
    <property type="match status" value="1"/>
</dbReference>
<feature type="domain" description="Nitrite/Sulfite reductase ferredoxin-like" evidence="7">
    <location>
        <begin position="35"/>
        <end position="83"/>
    </location>
</feature>
<accession>A0ABS9YX70</accession>
<name>A0ABS9YX70_9MYCO</name>
<dbReference type="InterPro" id="IPR005117">
    <property type="entry name" value="NiRdtase/SiRdtase_haem-b_fer"/>
</dbReference>
<evidence type="ECO:0000256" key="5">
    <source>
        <dbReference type="ARBA" id="ARBA00023004"/>
    </source>
</evidence>
<evidence type="ECO:0000256" key="4">
    <source>
        <dbReference type="ARBA" id="ARBA00023002"/>
    </source>
</evidence>
<evidence type="ECO:0000256" key="2">
    <source>
        <dbReference type="ARBA" id="ARBA00022617"/>
    </source>
</evidence>
<dbReference type="RefSeq" id="WP_243072092.1">
    <property type="nucleotide sequence ID" value="NZ_JAIVFL010000001.1"/>
</dbReference>
<dbReference type="Gene3D" id="3.90.480.10">
    <property type="entry name" value="Sulfite Reductase Hemoprotein,Domain 2"/>
    <property type="match status" value="1"/>
</dbReference>
<dbReference type="InterPro" id="IPR051329">
    <property type="entry name" value="NIR_SIR_4Fe-4S"/>
</dbReference>
<evidence type="ECO:0000313" key="9">
    <source>
        <dbReference type="Proteomes" id="UP001139068"/>
    </source>
</evidence>
<keyword evidence="4" id="KW-0560">Oxidoreductase</keyword>
<evidence type="ECO:0000313" key="8">
    <source>
        <dbReference type="EMBL" id="MCI4675824.1"/>
    </source>
</evidence>
<dbReference type="SUPFAM" id="SSF55124">
    <property type="entry name" value="Nitrite/Sulfite reductase N-terminal domain-like"/>
    <property type="match status" value="1"/>
</dbReference>
<evidence type="ECO:0000259" key="7">
    <source>
        <dbReference type="Pfam" id="PF03460"/>
    </source>
</evidence>
<proteinExistence type="predicted"/>
<keyword evidence="5" id="KW-0408">Iron</keyword>
<evidence type="ECO:0000256" key="6">
    <source>
        <dbReference type="ARBA" id="ARBA00023014"/>
    </source>
</evidence>
<evidence type="ECO:0000256" key="1">
    <source>
        <dbReference type="ARBA" id="ARBA00022485"/>
    </source>
</evidence>
<reference evidence="8" key="1">
    <citation type="journal article" date="2022" name="ISME J.">
        <title>Identification of active gaseous-alkane degraders at natural gas seeps.</title>
        <authorList>
            <person name="Farhan Ul Haque M."/>
            <person name="Hernandez M."/>
            <person name="Crombie A.T."/>
            <person name="Murrell J.C."/>
        </authorList>
    </citation>
    <scope>NUCLEOTIDE SEQUENCE</scope>
    <source>
        <strain evidence="8">ANDR5</strain>
    </source>
</reference>
<dbReference type="Gene3D" id="3.30.413.10">
    <property type="entry name" value="Sulfite Reductase Hemoprotein, domain 1"/>
    <property type="match status" value="1"/>
</dbReference>
<protein>
    <submittedName>
        <fullName evidence="8">Nitrite reductase</fullName>
    </submittedName>
</protein>
<dbReference type="InterPro" id="IPR036136">
    <property type="entry name" value="Nit/Sulf_reduc_fer-like_dom_sf"/>
</dbReference>
<dbReference type="Pfam" id="PF03460">
    <property type="entry name" value="NIR_SIR_ferr"/>
    <property type="match status" value="1"/>
</dbReference>
<organism evidence="8 9">
    <name type="scientific">Candidatus Mycolicibacterium alkanivorans</name>
    <dbReference type="NCBI Taxonomy" id="2954114"/>
    <lineage>
        <taxon>Bacteria</taxon>
        <taxon>Bacillati</taxon>
        <taxon>Actinomycetota</taxon>
        <taxon>Actinomycetes</taxon>
        <taxon>Mycobacteriales</taxon>
        <taxon>Mycobacteriaceae</taxon>
        <taxon>Mycolicibacterium</taxon>
    </lineage>
</organism>
<dbReference type="InterPro" id="IPR045854">
    <property type="entry name" value="NO2/SO3_Rdtase_4Fe4S_sf"/>
</dbReference>
<comment type="caution">
    <text evidence="8">The sequence shown here is derived from an EMBL/GenBank/DDBJ whole genome shotgun (WGS) entry which is preliminary data.</text>
</comment>
<keyword evidence="9" id="KW-1185">Reference proteome</keyword>
<keyword evidence="1" id="KW-0004">4Fe-4S</keyword>